<accession>R7SFC1</accession>
<dbReference type="GeneID" id="18676030"/>
<keyword evidence="2" id="KW-1185">Reference proteome</keyword>
<proteinExistence type="predicted"/>
<protein>
    <recommendedName>
        <fullName evidence="3">Zn(2)-C6 fungal-type domain-containing protein</fullName>
    </recommendedName>
</protein>
<evidence type="ECO:0000313" key="1">
    <source>
        <dbReference type="EMBL" id="EJC97403.1"/>
    </source>
</evidence>
<dbReference type="KEGG" id="fme:FOMMEDRAFT_163560"/>
<dbReference type="EMBL" id="JH718716">
    <property type="protein sequence ID" value="EJC97403.1"/>
    <property type="molecule type" value="Genomic_DNA"/>
</dbReference>
<dbReference type="RefSeq" id="XP_007272334.1">
    <property type="nucleotide sequence ID" value="XM_007272272.1"/>
</dbReference>
<sequence>MRLSPSDRNVSELTPEGVNSRTGALHVSIFCFFSSSSFFFNHVVVARSESGLQPSAGPCPKDAGVAAACKDGGSAIGGNGVEGGTGAVAVQSDWDALAASSAQASFVLAAPQQLMLQLETWALQIDAEYGSREDAPIGEPLRGHEDAMAVDEPSVAPPTKQVVEVVVPRLSDVVRRTVQDAETGAPMGEPDVPPGSELERELSAYRAHERDQTPDNERLDALLREQQGVQPGHQNDEEDDSSDADYIYSGRRRSVSFVSDFHETDWVAEEVENGQVELRFRNGSPVPESVPDSGLTPLTSRRCSSCVRRHVACIQEHGETIACSACKKSKIRCSLAKTGKAARDARSRRGRTIVTNPYPVAGPSRVRLEDLGELSEHSSDDSEFREDLELERELRVLGRQVAAYRAMLDTTIRDVERLRARMGAKARRRKDGRKDGRN</sequence>
<evidence type="ECO:0008006" key="3">
    <source>
        <dbReference type="Google" id="ProtNLM"/>
    </source>
</evidence>
<evidence type="ECO:0000313" key="2">
    <source>
        <dbReference type="Proteomes" id="UP000053630"/>
    </source>
</evidence>
<reference evidence="2" key="1">
    <citation type="journal article" date="2012" name="Science">
        <title>The Paleozoic origin of enzymatic lignin decomposition reconstructed from 31 fungal genomes.</title>
        <authorList>
            <person name="Floudas D."/>
            <person name="Binder M."/>
            <person name="Riley R."/>
            <person name="Barry K."/>
            <person name="Blanchette R.A."/>
            <person name="Henrissat B."/>
            <person name="Martinez A.T."/>
            <person name="Otillar R."/>
            <person name="Spatafora J.W."/>
            <person name="Yadav J.S."/>
            <person name="Aerts A."/>
            <person name="Benoit I."/>
            <person name="Boyd A."/>
            <person name="Carlson A."/>
            <person name="Copeland A."/>
            <person name="Coutinho P.M."/>
            <person name="de Vries R.P."/>
            <person name="Ferreira P."/>
            <person name="Findley K."/>
            <person name="Foster B."/>
            <person name="Gaskell J."/>
            <person name="Glotzer D."/>
            <person name="Gorecki P."/>
            <person name="Heitman J."/>
            <person name="Hesse C."/>
            <person name="Hori C."/>
            <person name="Igarashi K."/>
            <person name="Jurgens J.A."/>
            <person name="Kallen N."/>
            <person name="Kersten P."/>
            <person name="Kohler A."/>
            <person name="Kuees U."/>
            <person name="Kumar T.K.A."/>
            <person name="Kuo A."/>
            <person name="LaButti K."/>
            <person name="Larrondo L.F."/>
            <person name="Lindquist E."/>
            <person name="Ling A."/>
            <person name="Lombard V."/>
            <person name="Lucas S."/>
            <person name="Lundell T."/>
            <person name="Martin R."/>
            <person name="McLaughlin D.J."/>
            <person name="Morgenstern I."/>
            <person name="Morin E."/>
            <person name="Murat C."/>
            <person name="Nagy L.G."/>
            <person name="Nolan M."/>
            <person name="Ohm R.A."/>
            <person name="Patyshakuliyeva A."/>
            <person name="Rokas A."/>
            <person name="Ruiz-Duenas F.J."/>
            <person name="Sabat G."/>
            <person name="Salamov A."/>
            <person name="Samejima M."/>
            <person name="Schmutz J."/>
            <person name="Slot J.C."/>
            <person name="St John F."/>
            <person name="Stenlid J."/>
            <person name="Sun H."/>
            <person name="Sun S."/>
            <person name="Syed K."/>
            <person name="Tsang A."/>
            <person name="Wiebenga A."/>
            <person name="Young D."/>
            <person name="Pisabarro A."/>
            <person name="Eastwood D.C."/>
            <person name="Martin F."/>
            <person name="Cullen D."/>
            <person name="Grigoriev I.V."/>
            <person name="Hibbett D.S."/>
        </authorList>
    </citation>
    <scope>NUCLEOTIDE SEQUENCE [LARGE SCALE GENOMIC DNA]</scope>
    <source>
        <strain evidence="2">MF3/22</strain>
    </source>
</reference>
<dbReference type="AlphaFoldDB" id="R7SFC1"/>
<organism evidence="1 2">
    <name type="scientific">Fomitiporia mediterranea (strain MF3/22)</name>
    <name type="common">Grapevine white-rot fungus</name>
    <dbReference type="NCBI Taxonomy" id="694068"/>
    <lineage>
        <taxon>Eukaryota</taxon>
        <taxon>Fungi</taxon>
        <taxon>Dikarya</taxon>
        <taxon>Basidiomycota</taxon>
        <taxon>Agaricomycotina</taxon>
        <taxon>Agaricomycetes</taxon>
        <taxon>Hymenochaetales</taxon>
        <taxon>Hymenochaetaceae</taxon>
        <taxon>Fomitiporia</taxon>
    </lineage>
</organism>
<gene>
    <name evidence="1" type="ORF">FOMMEDRAFT_163560</name>
</gene>
<name>R7SFC1_FOMME</name>
<dbReference type="Proteomes" id="UP000053630">
    <property type="component" value="Unassembled WGS sequence"/>
</dbReference>